<dbReference type="AlphaFoldDB" id="A0A8R1DHC4"/>
<reference evidence="3" key="1">
    <citation type="submission" date="2010-08" db="EMBL/GenBank/DDBJ databases">
        <authorList>
            <consortium name="Caenorhabditis japonica Sequencing Consortium"/>
            <person name="Wilson R.K."/>
        </authorList>
    </citation>
    <scope>NUCLEOTIDE SEQUENCE [LARGE SCALE GENOMIC DNA]</scope>
    <source>
        <strain evidence="3">DF5081</strain>
    </source>
</reference>
<evidence type="ECO:0000313" key="2">
    <source>
        <dbReference type="EnsemblMetazoa" id="CJA02612.1"/>
    </source>
</evidence>
<dbReference type="EnsemblMetazoa" id="CJA02612.1">
    <property type="protein sequence ID" value="CJA02612.1"/>
    <property type="gene ID" value="WBGene00121816"/>
</dbReference>
<dbReference type="CDD" id="cd04301">
    <property type="entry name" value="NAT_SF"/>
    <property type="match status" value="1"/>
</dbReference>
<sequence length="385" mass="44044">MWPSESDLESLDAILDRMNPITGFPYPMKSARNEGFPQNVGDPWIGAYTKNGYWFKLVWGGEEEWKEIANEMWYRNEFLVDSKTFKLYQSFKASENQLNSENLTILCAKNIRGEVLGIALLFKNPAHDFSTIGPIFVQEDFRHVGIGSILMKNCLKNEQNVAFNAVSYLLPTVSKFSLQPKILRNFGRIRVSKPSGFDSLKEEKSGISLKFGNEITCEDDWKKVAEFGEKCTNEIRNWRAFDGHEDRSQLVAAFEEDSNSCVGISILREIHNEDGQIPDLMVSPLYAKTVQIAEILLKKTLLRHYNPEDDYDFDVDHHAIYRRSVNFFVFSDCESTVFPLLRKLAGSDGKMEKDRLTYQTCANFQLPAICHGMVFGMADPNVFLC</sequence>
<dbReference type="InterPro" id="IPR016181">
    <property type="entry name" value="Acyl_CoA_acyltransferase"/>
</dbReference>
<dbReference type="InterPro" id="IPR000182">
    <property type="entry name" value="GNAT_dom"/>
</dbReference>
<evidence type="ECO:0000259" key="1">
    <source>
        <dbReference type="Pfam" id="PF00583"/>
    </source>
</evidence>
<dbReference type="SUPFAM" id="SSF55729">
    <property type="entry name" value="Acyl-CoA N-acyltransferases (Nat)"/>
    <property type="match status" value="1"/>
</dbReference>
<name>A0A8R1DHC4_CAEJA</name>
<dbReference type="Proteomes" id="UP000005237">
    <property type="component" value="Unassembled WGS sequence"/>
</dbReference>
<dbReference type="OMA" id="VQEDFRH"/>
<evidence type="ECO:0000313" key="3">
    <source>
        <dbReference type="Proteomes" id="UP000005237"/>
    </source>
</evidence>
<reference evidence="2" key="2">
    <citation type="submission" date="2022-06" db="UniProtKB">
        <authorList>
            <consortium name="EnsemblMetazoa"/>
        </authorList>
    </citation>
    <scope>IDENTIFICATION</scope>
    <source>
        <strain evidence="2">DF5081</strain>
    </source>
</reference>
<protein>
    <submittedName>
        <fullName evidence="2">N-acetyltransferase domain-containing protein</fullName>
    </submittedName>
</protein>
<accession>A0A8R1DHC4</accession>
<proteinExistence type="predicted"/>
<organism evidence="2 3">
    <name type="scientific">Caenorhabditis japonica</name>
    <dbReference type="NCBI Taxonomy" id="281687"/>
    <lineage>
        <taxon>Eukaryota</taxon>
        <taxon>Metazoa</taxon>
        <taxon>Ecdysozoa</taxon>
        <taxon>Nematoda</taxon>
        <taxon>Chromadorea</taxon>
        <taxon>Rhabditida</taxon>
        <taxon>Rhabditina</taxon>
        <taxon>Rhabditomorpha</taxon>
        <taxon>Rhabditoidea</taxon>
        <taxon>Rhabditidae</taxon>
        <taxon>Peloderinae</taxon>
        <taxon>Caenorhabditis</taxon>
    </lineage>
</organism>
<feature type="domain" description="N-acetyltransferase" evidence="1">
    <location>
        <begin position="90"/>
        <end position="157"/>
    </location>
</feature>
<dbReference type="Pfam" id="PF00583">
    <property type="entry name" value="Acetyltransf_1"/>
    <property type="match status" value="1"/>
</dbReference>
<dbReference type="GO" id="GO:0016747">
    <property type="term" value="F:acyltransferase activity, transferring groups other than amino-acyl groups"/>
    <property type="evidence" value="ECO:0007669"/>
    <property type="project" value="InterPro"/>
</dbReference>
<dbReference type="Gene3D" id="3.40.630.30">
    <property type="match status" value="1"/>
</dbReference>
<keyword evidence="3" id="KW-1185">Reference proteome</keyword>